<feature type="region of interest" description="Disordered" evidence="1">
    <location>
        <begin position="1"/>
        <end position="34"/>
    </location>
</feature>
<dbReference type="AlphaFoldDB" id="A0AAV4C6X8"/>
<comment type="caution">
    <text evidence="2">The sequence shown here is derived from an EMBL/GenBank/DDBJ whole genome shotgun (WGS) entry which is preliminary data.</text>
</comment>
<dbReference type="EMBL" id="BLXT01005881">
    <property type="protein sequence ID" value="GFO27091.1"/>
    <property type="molecule type" value="Genomic_DNA"/>
</dbReference>
<reference evidence="2 3" key="1">
    <citation type="journal article" date="2021" name="Elife">
        <title>Chloroplast acquisition without the gene transfer in kleptoplastic sea slugs, Plakobranchus ocellatus.</title>
        <authorList>
            <person name="Maeda T."/>
            <person name="Takahashi S."/>
            <person name="Yoshida T."/>
            <person name="Shimamura S."/>
            <person name="Takaki Y."/>
            <person name="Nagai Y."/>
            <person name="Toyoda A."/>
            <person name="Suzuki Y."/>
            <person name="Arimoto A."/>
            <person name="Ishii H."/>
            <person name="Satoh N."/>
            <person name="Nishiyama T."/>
            <person name="Hasebe M."/>
            <person name="Maruyama T."/>
            <person name="Minagawa J."/>
            <person name="Obokata J."/>
            <person name="Shigenobu S."/>
        </authorList>
    </citation>
    <scope>NUCLEOTIDE SEQUENCE [LARGE SCALE GENOMIC DNA]</scope>
</reference>
<dbReference type="Proteomes" id="UP000735302">
    <property type="component" value="Unassembled WGS sequence"/>
</dbReference>
<accession>A0AAV4C6X8</accession>
<evidence type="ECO:0000313" key="3">
    <source>
        <dbReference type="Proteomes" id="UP000735302"/>
    </source>
</evidence>
<keyword evidence="3" id="KW-1185">Reference proteome</keyword>
<organism evidence="2 3">
    <name type="scientific">Plakobranchus ocellatus</name>
    <dbReference type="NCBI Taxonomy" id="259542"/>
    <lineage>
        <taxon>Eukaryota</taxon>
        <taxon>Metazoa</taxon>
        <taxon>Spiralia</taxon>
        <taxon>Lophotrochozoa</taxon>
        <taxon>Mollusca</taxon>
        <taxon>Gastropoda</taxon>
        <taxon>Heterobranchia</taxon>
        <taxon>Euthyneura</taxon>
        <taxon>Panpulmonata</taxon>
        <taxon>Sacoglossa</taxon>
        <taxon>Placobranchoidea</taxon>
        <taxon>Plakobranchidae</taxon>
        <taxon>Plakobranchus</taxon>
    </lineage>
</organism>
<proteinExistence type="predicted"/>
<protein>
    <submittedName>
        <fullName evidence="2">Uncharacterized protein</fullName>
    </submittedName>
</protein>
<name>A0AAV4C6X8_9GAST</name>
<evidence type="ECO:0000256" key="1">
    <source>
        <dbReference type="SAM" id="MobiDB-lite"/>
    </source>
</evidence>
<evidence type="ECO:0000313" key="2">
    <source>
        <dbReference type="EMBL" id="GFO27091.1"/>
    </source>
</evidence>
<sequence>MKSLVFRHQETGATINTHDQTKLGESQFAPSVKEKDAEKTSQVLCINLASQAVDLTRCGWCNQSLLLSCRPSDVPVGRTSIIDRLACYEDRRAND</sequence>
<gene>
    <name evidence="2" type="ORF">PoB_005359600</name>
</gene>